<dbReference type="KEGG" id="pdio:PDMSB3_2724"/>
<proteinExistence type="predicted"/>
<organism evidence="2 3">
    <name type="scientific">Paraburkholderia dioscoreae</name>
    <dbReference type="NCBI Taxonomy" id="2604047"/>
    <lineage>
        <taxon>Bacteria</taxon>
        <taxon>Pseudomonadati</taxon>
        <taxon>Pseudomonadota</taxon>
        <taxon>Betaproteobacteria</taxon>
        <taxon>Burkholderiales</taxon>
        <taxon>Burkholderiaceae</taxon>
        <taxon>Paraburkholderia</taxon>
    </lineage>
</organism>
<sequence>MNNPGSKAWAHRLVAEHEAGKPSKPTNVYRVAYQALGRVFPEGQQACEQPRSAVVPVGTTKTAVAVPLPKHAPVEHPWWDNEPPSDDGNRQRESLL</sequence>
<dbReference type="EMBL" id="LR699553">
    <property type="protein sequence ID" value="VVD29180.1"/>
    <property type="molecule type" value="Genomic_DNA"/>
</dbReference>
<feature type="compositionally biased region" description="Basic and acidic residues" evidence="1">
    <location>
        <begin position="87"/>
        <end position="96"/>
    </location>
</feature>
<evidence type="ECO:0000313" key="2">
    <source>
        <dbReference type="EMBL" id="VVD29180.1"/>
    </source>
</evidence>
<evidence type="ECO:0000313" key="3">
    <source>
        <dbReference type="Proteomes" id="UP000325811"/>
    </source>
</evidence>
<dbReference type="Proteomes" id="UP000325811">
    <property type="component" value="Chromosome I"/>
</dbReference>
<keyword evidence="3" id="KW-1185">Reference proteome</keyword>
<protein>
    <submittedName>
        <fullName evidence="2">Uncharacterized protein</fullName>
    </submittedName>
</protein>
<accession>A0A5Q4Z286</accession>
<gene>
    <name evidence="2" type="ORF">PDMSB3_2724</name>
</gene>
<dbReference type="AlphaFoldDB" id="A0A5Q4Z286"/>
<evidence type="ECO:0000256" key="1">
    <source>
        <dbReference type="SAM" id="MobiDB-lite"/>
    </source>
</evidence>
<feature type="region of interest" description="Disordered" evidence="1">
    <location>
        <begin position="68"/>
        <end position="96"/>
    </location>
</feature>
<name>A0A5Q4Z286_9BURK</name>
<reference evidence="2 3" key="1">
    <citation type="submission" date="2019-08" db="EMBL/GenBank/DDBJ databases">
        <authorList>
            <person name="Herpell B J."/>
        </authorList>
    </citation>
    <scope>NUCLEOTIDE SEQUENCE [LARGE SCALE GENOMIC DNA]</scope>
    <source>
        <strain evidence="3">Msb3</strain>
    </source>
</reference>